<proteinExistence type="predicted"/>
<evidence type="ECO:0000313" key="2">
    <source>
        <dbReference type="EMBL" id="MPN53624.1"/>
    </source>
</evidence>
<reference evidence="2" key="1">
    <citation type="submission" date="2019-08" db="EMBL/GenBank/DDBJ databases">
        <authorList>
            <person name="Kucharzyk K."/>
            <person name="Murdoch R.W."/>
            <person name="Higgins S."/>
            <person name="Loffler F."/>
        </authorList>
    </citation>
    <scope>NUCLEOTIDE SEQUENCE</scope>
</reference>
<evidence type="ECO:0000259" key="1">
    <source>
        <dbReference type="Pfam" id="PF18074"/>
    </source>
</evidence>
<feature type="domain" description="Primosomal protein N C-terminal" evidence="1">
    <location>
        <begin position="1"/>
        <end position="51"/>
    </location>
</feature>
<dbReference type="AlphaFoldDB" id="A0A645IZF3"/>
<dbReference type="Pfam" id="PF18074">
    <property type="entry name" value="PriA_C"/>
    <property type="match status" value="1"/>
</dbReference>
<sequence>MNKIKGLYRFQLLIKCFPGKRKEYSRILNEIKVGINTDRNAKYLISVDINPYSFL</sequence>
<dbReference type="InterPro" id="IPR041236">
    <property type="entry name" value="PriA_C"/>
</dbReference>
<gene>
    <name evidence="2" type="ORF">SDC9_201288</name>
</gene>
<accession>A0A645IZF3</accession>
<dbReference type="EMBL" id="VSSQ01120926">
    <property type="protein sequence ID" value="MPN53624.1"/>
    <property type="molecule type" value="Genomic_DNA"/>
</dbReference>
<organism evidence="2">
    <name type="scientific">bioreactor metagenome</name>
    <dbReference type="NCBI Taxonomy" id="1076179"/>
    <lineage>
        <taxon>unclassified sequences</taxon>
        <taxon>metagenomes</taxon>
        <taxon>ecological metagenomes</taxon>
    </lineage>
</organism>
<comment type="caution">
    <text evidence="2">The sequence shown here is derived from an EMBL/GenBank/DDBJ whole genome shotgun (WGS) entry which is preliminary data.</text>
</comment>
<name>A0A645IZF3_9ZZZZ</name>
<protein>
    <recommendedName>
        <fullName evidence="1">Primosomal protein N C-terminal domain-containing protein</fullName>
    </recommendedName>
</protein>